<organism evidence="1">
    <name type="scientific">Anguilla anguilla</name>
    <name type="common">European freshwater eel</name>
    <name type="synonym">Muraena anguilla</name>
    <dbReference type="NCBI Taxonomy" id="7936"/>
    <lineage>
        <taxon>Eukaryota</taxon>
        <taxon>Metazoa</taxon>
        <taxon>Chordata</taxon>
        <taxon>Craniata</taxon>
        <taxon>Vertebrata</taxon>
        <taxon>Euteleostomi</taxon>
        <taxon>Actinopterygii</taxon>
        <taxon>Neopterygii</taxon>
        <taxon>Teleostei</taxon>
        <taxon>Anguilliformes</taxon>
        <taxon>Anguillidae</taxon>
        <taxon>Anguilla</taxon>
    </lineage>
</organism>
<sequence>MKKCTLHERPSYPDVHVINTQRSLNTNAFTQTTPVPIRLQQTRTQTFM</sequence>
<protein>
    <submittedName>
        <fullName evidence="1">Uncharacterized protein</fullName>
    </submittedName>
</protein>
<evidence type="ECO:0000313" key="1">
    <source>
        <dbReference type="EMBL" id="JAH90982.1"/>
    </source>
</evidence>
<accession>A0A0E9WKV9</accession>
<reference evidence="1" key="1">
    <citation type="submission" date="2014-11" db="EMBL/GenBank/DDBJ databases">
        <authorList>
            <person name="Amaro Gonzalez C."/>
        </authorList>
    </citation>
    <scope>NUCLEOTIDE SEQUENCE</scope>
</reference>
<dbReference type="AlphaFoldDB" id="A0A0E9WKV9"/>
<reference evidence="1" key="2">
    <citation type="journal article" date="2015" name="Fish Shellfish Immunol.">
        <title>Early steps in the European eel (Anguilla anguilla)-Vibrio vulnificus interaction in the gills: Role of the RtxA13 toxin.</title>
        <authorList>
            <person name="Callol A."/>
            <person name="Pajuelo D."/>
            <person name="Ebbesson L."/>
            <person name="Teles M."/>
            <person name="MacKenzie S."/>
            <person name="Amaro C."/>
        </authorList>
    </citation>
    <scope>NUCLEOTIDE SEQUENCE</scope>
</reference>
<proteinExistence type="predicted"/>
<name>A0A0E9WKV9_ANGAN</name>
<dbReference type="EMBL" id="GBXM01017595">
    <property type="protein sequence ID" value="JAH90982.1"/>
    <property type="molecule type" value="Transcribed_RNA"/>
</dbReference>